<dbReference type="SUPFAM" id="SSF53756">
    <property type="entry name" value="UDP-Glycosyltransferase/glycogen phosphorylase"/>
    <property type="match status" value="1"/>
</dbReference>
<organism evidence="1 2">
    <name type="scientific">Pseudomonas frederiksbergensis</name>
    <dbReference type="NCBI Taxonomy" id="104087"/>
    <lineage>
        <taxon>Bacteria</taxon>
        <taxon>Pseudomonadati</taxon>
        <taxon>Pseudomonadota</taxon>
        <taxon>Gammaproteobacteria</taxon>
        <taxon>Pseudomonadales</taxon>
        <taxon>Pseudomonadaceae</taxon>
        <taxon>Pseudomonas</taxon>
    </lineage>
</organism>
<evidence type="ECO:0008006" key="3">
    <source>
        <dbReference type="Google" id="ProtNLM"/>
    </source>
</evidence>
<evidence type="ECO:0000313" key="2">
    <source>
        <dbReference type="Proteomes" id="UP000283627"/>
    </source>
</evidence>
<accession>A0A423KJU4</accession>
<gene>
    <name evidence="1" type="ORF">BK665_14135</name>
</gene>
<dbReference type="RefSeq" id="WP_123406804.1">
    <property type="nucleotide sequence ID" value="NZ_MOBP01000009.1"/>
</dbReference>
<reference evidence="1 2" key="1">
    <citation type="submission" date="2016-10" db="EMBL/GenBank/DDBJ databases">
        <title>Comparative genome analysis of multiple Pseudomonas spp. focuses on biocontrol and plant growth promoting traits.</title>
        <authorList>
            <person name="Tao X.-Y."/>
            <person name="Taylor C.G."/>
        </authorList>
    </citation>
    <scope>NUCLEOTIDE SEQUENCE [LARGE SCALE GENOMIC DNA]</scope>
    <source>
        <strain evidence="1 2">39A2</strain>
    </source>
</reference>
<dbReference type="EMBL" id="MOBP01000009">
    <property type="protein sequence ID" value="RON53539.1"/>
    <property type="molecule type" value="Genomic_DNA"/>
</dbReference>
<evidence type="ECO:0000313" key="1">
    <source>
        <dbReference type="EMBL" id="RON53539.1"/>
    </source>
</evidence>
<sequence>MKTVLLLSTYPIDSPRHGGQVRVANIAKTFSENGWSVTHLAVYEPEGYPPSTLGANDVPFPAGSSFRKYKGTYVPLINDLLSGEFASSEQGFPDILKKLPSVIDVIHVEQPWLWPLVLKIKQLPQYRNACLIYGSQNIEAPLKQEILDSYGVKDADSVISDIDALERKAALEADISVAVTQADFDVLEAWGASNPLLASNGIAPWEAEAEVLETWKKILPESPWILYVASAHPPNFKGFNECLGSSLACIPPDSKLVVVGSVCEHLEATLRASRWGQLNLSRLQLLYMLSDDDLDAVKTLAHAFLLPIPHGGGSNIKTAEAIYSGKYVVGTESAFRGFEQHLSQPEITVARTPGEFHAAIRNRLVGPATIGANGPDRESREPLTWARSLESIPRAAAEILKKKALEA</sequence>
<comment type="caution">
    <text evidence="1">The sequence shown here is derived from an EMBL/GenBank/DDBJ whole genome shotgun (WGS) entry which is preliminary data.</text>
</comment>
<dbReference type="OrthoDB" id="9816564at2"/>
<dbReference type="AlphaFoldDB" id="A0A423KJU4"/>
<dbReference type="Proteomes" id="UP000283627">
    <property type="component" value="Unassembled WGS sequence"/>
</dbReference>
<dbReference type="Gene3D" id="3.40.50.2000">
    <property type="entry name" value="Glycogen Phosphorylase B"/>
    <property type="match status" value="2"/>
</dbReference>
<name>A0A423KJU4_9PSED</name>
<protein>
    <recommendedName>
        <fullName evidence="3">Glycosyltransferase subfamily 4-like N-terminal domain-containing protein</fullName>
    </recommendedName>
</protein>
<proteinExistence type="predicted"/>